<evidence type="ECO:0000313" key="2">
    <source>
        <dbReference type="EMBL" id="MST51862.1"/>
    </source>
</evidence>
<evidence type="ECO:0000256" key="1">
    <source>
        <dbReference type="SAM" id="SignalP"/>
    </source>
</evidence>
<dbReference type="Proteomes" id="UP000474676">
    <property type="component" value="Unassembled WGS sequence"/>
</dbReference>
<dbReference type="RefSeq" id="WP_154574300.1">
    <property type="nucleotide sequence ID" value="NZ_VUMZ01000004.1"/>
</dbReference>
<dbReference type="AlphaFoldDB" id="A0A6L5Y731"/>
<name>A0A6L5Y731_9FIRM</name>
<feature type="chain" id="PRO_5026734957" evidence="1">
    <location>
        <begin position="24"/>
        <end position="351"/>
    </location>
</feature>
<accession>A0A6L5Y731</accession>
<gene>
    <name evidence="2" type="ORF">FYJ64_05980</name>
</gene>
<proteinExistence type="predicted"/>
<evidence type="ECO:0000313" key="3">
    <source>
        <dbReference type="Proteomes" id="UP000474676"/>
    </source>
</evidence>
<comment type="caution">
    <text evidence="2">The sequence shown here is derived from an EMBL/GenBank/DDBJ whole genome shotgun (WGS) entry which is preliminary data.</text>
</comment>
<dbReference type="GeneID" id="303114869"/>
<dbReference type="EMBL" id="VUMZ01000004">
    <property type="protein sequence ID" value="MST51862.1"/>
    <property type="molecule type" value="Genomic_DNA"/>
</dbReference>
<keyword evidence="1" id="KW-0732">Signal</keyword>
<feature type="signal peptide" evidence="1">
    <location>
        <begin position="1"/>
        <end position="23"/>
    </location>
</feature>
<organism evidence="2 3">
    <name type="scientific">Hornefia butyriciproducens</name>
    <dbReference type="NCBI Taxonomy" id="2652293"/>
    <lineage>
        <taxon>Bacteria</taxon>
        <taxon>Bacillati</taxon>
        <taxon>Bacillota</taxon>
        <taxon>Clostridia</taxon>
        <taxon>Peptostreptococcales</taxon>
        <taxon>Anaerovoracaceae</taxon>
        <taxon>Hornefia</taxon>
    </lineage>
</organism>
<reference evidence="2 3" key="1">
    <citation type="submission" date="2019-08" db="EMBL/GenBank/DDBJ databases">
        <title>In-depth cultivation of the pig gut microbiome towards novel bacterial diversity and tailored functional studies.</title>
        <authorList>
            <person name="Wylensek D."/>
            <person name="Hitch T.C.A."/>
            <person name="Clavel T."/>
        </authorList>
    </citation>
    <scope>NUCLEOTIDE SEQUENCE [LARGE SCALE GENOMIC DNA]</scope>
    <source>
        <strain evidence="2 3">WCA-MUC-591-APC-3H</strain>
    </source>
</reference>
<sequence>MKKSIVFILTFALCFSITTVAFATDSATRVEIAAEAIADSIEKVAGASEINTDIEKKEDLYLAKGDGIDIEIPVSGSAPVIAEVYEGENIVMYLPEFVSRVGGVLTDNGTVVYNSTGANVSVGVQALKEENSGTLCESVKTLVAMNNANAPKEYDFTFDLPEGYRLVKDYDYNDEFDEYDCGQIFVVNDQDETVCTIDPAWAKDANGEAVETMYEINGTTLTQIVNTDENTAYPVVTGSASHPNKTSVYYLKKAGVKDLRDKYTEQGALKLCTGLVETAASYKQPVVGVCKTFVFINETYSGYKYASWNSVYAKVGKKYAKVAVIFRWRNGGKNSGYIPKNENVTVVSKIS</sequence>
<protein>
    <submittedName>
        <fullName evidence="2">Uncharacterized protein</fullName>
    </submittedName>
</protein>
<keyword evidence="3" id="KW-1185">Reference proteome</keyword>